<feature type="region of interest" description="Disordered" evidence="1">
    <location>
        <begin position="77"/>
        <end position="106"/>
    </location>
</feature>
<evidence type="ECO:0000256" key="1">
    <source>
        <dbReference type="SAM" id="MobiDB-lite"/>
    </source>
</evidence>
<gene>
    <name evidence="2" type="ORF">ALO40_02574</name>
</gene>
<dbReference type="Proteomes" id="UP000050317">
    <property type="component" value="Unassembled WGS sequence"/>
</dbReference>
<feature type="compositionally biased region" description="Basic and acidic residues" evidence="1">
    <location>
        <begin position="96"/>
        <end position="106"/>
    </location>
</feature>
<proteinExistence type="predicted"/>
<evidence type="ECO:0000313" key="3">
    <source>
        <dbReference type="Proteomes" id="UP000050317"/>
    </source>
</evidence>
<dbReference type="AlphaFoldDB" id="A0A0Q0CTQ5"/>
<organism evidence="2 3">
    <name type="scientific">Pseudomonas syringae pv. viburni</name>
    <dbReference type="NCBI Taxonomy" id="251703"/>
    <lineage>
        <taxon>Bacteria</taxon>
        <taxon>Pseudomonadati</taxon>
        <taxon>Pseudomonadota</taxon>
        <taxon>Gammaproteobacteria</taxon>
        <taxon>Pseudomonadales</taxon>
        <taxon>Pseudomonadaceae</taxon>
        <taxon>Pseudomonas</taxon>
    </lineage>
</organism>
<comment type="caution">
    <text evidence="2">The sequence shown here is derived from an EMBL/GenBank/DDBJ whole genome shotgun (WGS) entry which is preliminary data.</text>
</comment>
<reference evidence="2 3" key="1">
    <citation type="submission" date="2015-09" db="EMBL/GenBank/DDBJ databases">
        <title>Genome announcement of multiple Pseudomonas syringae strains.</title>
        <authorList>
            <person name="Thakur S."/>
            <person name="Wang P.W."/>
            <person name="Gong Y."/>
            <person name="Weir B.S."/>
            <person name="Guttman D.S."/>
        </authorList>
    </citation>
    <scope>NUCLEOTIDE SEQUENCE [LARGE SCALE GENOMIC DNA]</scope>
    <source>
        <strain evidence="2 3">ICMP3963</strain>
    </source>
</reference>
<name>A0A0Q0CTQ5_9PSED</name>
<evidence type="ECO:0000313" key="2">
    <source>
        <dbReference type="EMBL" id="KPZ12511.1"/>
    </source>
</evidence>
<dbReference type="EMBL" id="LJRR01000317">
    <property type="protein sequence ID" value="KPZ12511.1"/>
    <property type="molecule type" value="Genomic_DNA"/>
</dbReference>
<protein>
    <submittedName>
        <fullName evidence="2">PAAR domain protein</fullName>
    </submittedName>
</protein>
<dbReference type="PATRIC" id="fig|251703.9.peg.3594"/>
<sequence length="106" mass="10885">MAHLGSPTSHGGMLVTGSQDVGGGFTFGGAAASRVIDFSRLGILQPDGTLDEQRLEALLADPQLAVKADAAGAVVDTSGVSAPPRPTRLESPLCNHPDRMNELASY</sequence>
<accession>A0A0Q0CTQ5</accession>